<sequence>MEIAAITLVYLFASVYADNHIKPCEGNIGVTFVADPTDCSKYYWCLGNDRSHRLSCGQLTVWSDVQRNCVHKFSEDDTCTPASERPKMRMSVAQLIKNAMTEIVAGSQNSMHKETVMHMRPRQPLKTWAVDRVNNNLQSPTDIWDRSQVTTTTDHLRIQQPYCPPGSREKFAHPTECARFYDCAAPATGDVWGRHLRECRHPFVFDDYSKECVHYKRNVCGTRRIPLDPCDYLSNQCRTAHCVPCRIRFATCSGMPDGLNPWRGRANSPFFVSCKDQRVEIHGRCLWPQGPPLVFDPTERKCIPAQV</sequence>
<proteinExistence type="predicted"/>
<dbReference type="EMBL" id="JARBDR010000918">
    <property type="protein sequence ID" value="KAJ8301995.1"/>
    <property type="molecule type" value="Genomic_DNA"/>
</dbReference>
<feature type="chain" id="PRO_5046148995" description="Chitin-binding type-2 domain-containing protein" evidence="1">
    <location>
        <begin position="18"/>
        <end position="307"/>
    </location>
</feature>
<accession>A0ABQ9EEX9</accession>
<evidence type="ECO:0000313" key="4">
    <source>
        <dbReference type="Proteomes" id="UP001217089"/>
    </source>
</evidence>
<dbReference type="PROSITE" id="PS50940">
    <property type="entry name" value="CHIT_BIND_II"/>
    <property type="match status" value="2"/>
</dbReference>
<dbReference type="Gene3D" id="2.170.140.10">
    <property type="entry name" value="Chitin binding domain"/>
    <property type="match status" value="2"/>
</dbReference>
<evidence type="ECO:0000313" key="3">
    <source>
        <dbReference type="EMBL" id="KAJ8301995.1"/>
    </source>
</evidence>
<protein>
    <recommendedName>
        <fullName evidence="2">Chitin-binding type-2 domain-containing protein</fullName>
    </recommendedName>
</protein>
<feature type="domain" description="Chitin-binding type-2" evidence="2">
    <location>
        <begin position="21"/>
        <end position="81"/>
    </location>
</feature>
<dbReference type="SUPFAM" id="SSF57625">
    <property type="entry name" value="Invertebrate chitin-binding proteins"/>
    <property type="match status" value="2"/>
</dbReference>
<dbReference type="Proteomes" id="UP001217089">
    <property type="component" value="Unassembled WGS sequence"/>
</dbReference>
<feature type="domain" description="Chitin-binding type-2" evidence="2">
    <location>
        <begin position="160"/>
        <end position="222"/>
    </location>
</feature>
<name>A0ABQ9EEX9_TEGGR</name>
<feature type="signal peptide" evidence="1">
    <location>
        <begin position="1"/>
        <end position="17"/>
    </location>
</feature>
<dbReference type="InterPro" id="IPR036508">
    <property type="entry name" value="Chitin-bd_dom_sf"/>
</dbReference>
<evidence type="ECO:0000256" key="1">
    <source>
        <dbReference type="SAM" id="SignalP"/>
    </source>
</evidence>
<organism evidence="3 4">
    <name type="scientific">Tegillarca granosa</name>
    <name type="common">Malaysian cockle</name>
    <name type="synonym">Anadara granosa</name>
    <dbReference type="NCBI Taxonomy" id="220873"/>
    <lineage>
        <taxon>Eukaryota</taxon>
        <taxon>Metazoa</taxon>
        <taxon>Spiralia</taxon>
        <taxon>Lophotrochozoa</taxon>
        <taxon>Mollusca</taxon>
        <taxon>Bivalvia</taxon>
        <taxon>Autobranchia</taxon>
        <taxon>Pteriomorphia</taxon>
        <taxon>Arcoida</taxon>
        <taxon>Arcoidea</taxon>
        <taxon>Arcidae</taxon>
        <taxon>Tegillarca</taxon>
    </lineage>
</organism>
<comment type="caution">
    <text evidence="3">The sequence shown here is derived from an EMBL/GenBank/DDBJ whole genome shotgun (WGS) entry which is preliminary data.</text>
</comment>
<dbReference type="InterPro" id="IPR002557">
    <property type="entry name" value="Chitin-bd_dom"/>
</dbReference>
<dbReference type="SMART" id="SM00494">
    <property type="entry name" value="ChtBD2"/>
    <property type="match status" value="2"/>
</dbReference>
<dbReference type="Pfam" id="PF01607">
    <property type="entry name" value="CBM_14"/>
    <property type="match status" value="1"/>
</dbReference>
<keyword evidence="4" id="KW-1185">Reference proteome</keyword>
<keyword evidence="1" id="KW-0732">Signal</keyword>
<gene>
    <name evidence="3" type="ORF">KUTeg_020982</name>
</gene>
<reference evidence="3 4" key="1">
    <citation type="submission" date="2022-12" db="EMBL/GenBank/DDBJ databases">
        <title>Chromosome-level genome of Tegillarca granosa.</title>
        <authorList>
            <person name="Kim J."/>
        </authorList>
    </citation>
    <scope>NUCLEOTIDE SEQUENCE [LARGE SCALE GENOMIC DNA]</scope>
    <source>
        <strain evidence="3">Teg-2019</strain>
        <tissue evidence="3">Adductor muscle</tissue>
    </source>
</reference>
<evidence type="ECO:0000259" key="2">
    <source>
        <dbReference type="PROSITE" id="PS50940"/>
    </source>
</evidence>